<dbReference type="AlphaFoldDB" id="A0AAW0NBF8"/>
<evidence type="ECO:0000256" key="1">
    <source>
        <dbReference type="SAM" id="MobiDB-lite"/>
    </source>
</evidence>
<dbReference type="GO" id="GO:0033344">
    <property type="term" value="P:cholesterol efflux"/>
    <property type="evidence" value="ECO:0007669"/>
    <property type="project" value="TreeGrafter"/>
</dbReference>
<dbReference type="GO" id="GO:0033700">
    <property type="term" value="P:phospholipid efflux"/>
    <property type="evidence" value="ECO:0007669"/>
    <property type="project" value="TreeGrafter"/>
</dbReference>
<organism evidence="2 3">
    <name type="scientific">Mugilogobius chulae</name>
    <name type="common">yellowstripe goby</name>
    <dbReference type="NCBI Taxonomy" id="88201"/>
    <lineage>
        <taxon>Eukaryota</taxon>
        <taxon>Metazoa</taxon>
        <taxon>Chordata</taxon>
        <taxon>Craniata</taxon>
        <taxon>Vertebrata</taxon>
        <taxon>Euteleostomi</taxon>
        <taxon>Actinopterygii</taxon>
        <taxon>Neopterygii</taxon>
        <taxon>Teleostei</taxon>
        <taxon>Neoteleostei</taxon>
        <taxon>Acanthomorphata</taxon>
        <taxon>Gobiaria</taxon>
        <taxon>Gobiiformes</taxon>
        <taxon>Gobioidei</taxon>
        <taxon>Gobiidae</taxon>
        <taxon>Gobionellinae</taxon>
        <taxon>Mugilogobius</taxon>
    </lineage>
</organism>
<dbReference type="GO" id="GO:0034361">
    <property type="term" value="C:very-low-density lipoprotein particle"/>
    <property type="evidence" value="ECO:0007669"/>
    <property type="project" value="TreeGrafter"/>
</dbReference>
<keyword evidence="3" id="KW-1185">Reference proteome</keyword>
<dbReference type="PANTHER" id="PTHR18976:SF28">
    <property type="entry name" value="APOLIPOPROTEIN A-IV-RELATED"/>
    <property type="match status" value="1"/>
</dbReference>
<evidence type="ECO:0000313" key="2">
    <source>
        <dbReference type="EMBL" id="KAK7887292.1"/>
    </source>
</evidence>
<dbReference type="SUPFAM" id="SSF47162">
    <property type="entry name" value="Apolipoprotein"/>
    <property type="match status" value="1"/>
</dbReference>
<dbReference type="EMBL" id="JBBPFD010000019">
    <property type="protein sequence ID" value="KAK7887292.1"/>
    <property type="molecule type" value="Genomic_DNA"/>
</dbReference>
<feature type="region of interest" description="Disordered" evidence="1">
    <location>
        <begin position="23"/>
        <end position="46"/>
    </location>
</feature>
<dbReference type="GO" id="GO:0042627">
    <property type="term" value="C:chylomicron"/>
    <property type="evidence" value="ECO:0007669"/>
    <property type="project" value="TreeGrafter"/>
</dbReference>
<dbReference type="GO" id="GO:0008203">
    <property type="term" value="P:cholesterol metabolic process"/>
    <property type="evidence" value="ECO:0007669"/>
    <property type="project" value="TreeGrafter"/>
</dbReference>
<feature type="non-terminal residue" evidence="2">
    <location>
        <position position="177"/>
    </location>
</feature>
<sequence length="177" mass="19966">MEGTRGLWTRDYNSHEVLLYKHKSTSPTHRRLSSLHRRTGKPKADQRNNEVHFVLAIAVPACNANLFYADAPKPQMEVLTDAFWDYISKATQTADDTLQMIRKSQLGEEINGAAQAGAGRLRRLLDSEGLKTALVQKSEELQASLEQSVKDLQAQLGPYTDDLKMKVDQHLQDFQDS</sequence>
<comment type="caution">
    <text evidence="2">The sequence shown here is derived from an EMBL/GenBank/DDBJ whole genome shotgun (WGS) entry which is preliminary data.</text>
</comment>
<dbReference type="GO" id="GO:0034362">
    <property type="term" value="C:low-density lipoprotein particle"/>
    <property type="evidence" value="ECO:0007669"/>
    <property type="project" value="TreeGrafter"/>
</dbReference>
<dbReference type="PANTHER" id="PTHR18976">
    <property type="entry name" value="APOLIPOPROTEIN"/>
    <property type="match status" value="1"/>
</dbReference>
<dbReference type="Proteomes" id="UP001460270">
    <property type="component" value="Unassembled WGS sequence"/>
</dbReference>
<dbReference type="GO" id="GO:0120020">
    <property type="term" value="F:cholesterol transfer activity"/>
    <property type="evidence" value="ECO:0007669"/>
    <property type="project" value="TreeGrafter"/>
</dbReference>
<accession>A0AAW0NBF8</accession>
<dbReference type="InterPro" id="IPR050163">
    <property type="entry name" value="Apolipoprotein_A1/A4/E"/>
</dbReference>
<dbReference type="GO" id="GO:0034364">
    <property type="term" value="C:high-density lipoprotein particle"/>
    <property type="evidence" value="ECO:0007669"/>
    <property type="project" value="TreeGrafter"/>
</dbReference>
<feature type="compositionally biased region" description="Basic residues" evidence="1">
    <location>
        <begin position="23"/>
        <end position="41"/>
    </location>
</feature>
<reference evidence="3" key="1">
    <citation type="submission" date="2024-04" db="EMBL/GenBank/DDBJ databases">
        <title>Salinicola lusitanus LLJ914,a marine bacterium isolated from the Okinawa Trough.</title>
        <authorList>
            <person name="Li J."/>
        </authorList>
    </citation>
    <scope>NUCLEOTIDE SEQUENCE [LARGE SCALE GENOMIC DNA]</scope>
</reference>
<protein>
    <submittedName>
        <fullName evidence="2">Uncharacterized protein</fullName>
    </submittedName>
</protein>
<dbReference type="GO" id="GO:0060228">
    <property type="term" value="F:phosphatidylcholine-sterol O-acyltransferase activator activity"/>
    <property type="evidence" value="ECO:0007669"/>
    <property type="project" value="TreeGrafter"/>
</dbReference>
<dbReference type="GO" id="GO:1903561">
    <property type="term" value="C:extracellular vesicle"/>
    <property type="evidence" value="ECO:0007669"/>
    <property type="project" value="TreeGrafter"/>
</dbReference>
<dbReference type="Gene3D" id="1.20.120.20">
    <property type="entry name" value="Apolipoprotein"/>
    <property type="match status" value="1"/>
</dbReference>
<evidence type="ECO:0000313" key="3">
    <source>
        <dbReference type="Proteomes" id="UP001460270"/>
    </source>
</evidence>
<proteinExistence type="predicted"/>
<dbReference type="GO" id="GO:0055090">
    <property type="term" value="P:acylglycerol homeostasis"/>
    <property type="evidence" value="ECO:0007669"/>
    <property type="project" value="TreeGrafter"/>
</dbReference>
<gene>
    <name evidence="2" type="ORF">WMY93_026913</name>
</gene>
<name>A0AAW0NBF8_9GOBI</name>
<dbReference type="GO" id="GO:0005543">
    <property type="term" value="F:phospholipid binding"/>
    <property type="evidence" value="ECO:0007669"/>
    <property type="project" value="TreeGrafter"/>
</dbReference>